<feature type="compositionally biased region" description="Gly residues" evidence="1">
    <location>
        <begin position="305"/>
        <end position="316"/>
    </location>
</feature>
<name>A0A1Z4KTB1_ANAVA</name>
<evidence type="ECO:0000256" key="1">
    <source>
        <dbReference type="SAM" id="MobiDB-lite"/>
    </source>
</evidence>
<dbReference type="EMBL" id="AP018216">
    <property type="protein sequence ID" value="BAY72199.1"/>
    <property type="molecule type" value="Genomic_DNA"/>
</dbReference>
<feature type="compositionally biased region" description="Low complexity" evidence="1">
    <location>
        <begin position="142"/>
        <end position="155"/>
    </location>
</feature>
<feature type="signal peptide" evidence="2">
    <location>
        <begin position="1"/>
        <end position="26"/>
    </location>
</feature>
<evidence type="ECO:0000313" key="4">
    <source>
        <dbReference type="Proteomes" id="UP000217507"/>
    </source>
</evidence>
<evidence type="ECO:0000256" key="2">
    <source>
        <dbReference type="SAM" id="SignalP"/>
    </source>
</evidence>
<keyword evidence="2" id="KW-0732">Signal</keyword>
<evidence type="ECO:0000313" key="3">
    <source>
        <dbReference type="EMBL" id="BAY72199.1"/>
    </source>
</evidence>
<reference evidence="3 4" key="1">
    <citation type="submission" date="2017-06" db="EMBL/GenBank/DDBJ databases">
        <title>Genome sequencing of cyanobaciteial culture collection at National Institute for Environmental Studies (NIES).</title>
        <authorList>
            <person name="Hirose Y."/>
            <person name="Shimura Y."/>
            <person name="Fujisawa T."/>
            <person name="Nakamura Y."/>
            <person name="Kawachi M."/>
        </authorList>
    </citation>
    <scope>NUCLEOTIDE SEQUENCE [LARGE SCALE GENOMIC DNA]</scope>
    <source>
        <strain evidence="3 4">NIES-23</strain>
    </source>
</reference>
<organism evidence="3 4">
    <name type="scientific">Trichormus variabilis NIES-23</name>
    <dbReference type="NCBI Taxonomy" id="1973479"/>
    <lineage>
        <taxon>Bacteria</taxon>
        <taxon>Bacillati</taxon>
        <taxon>Cyanobacteriota</taxon>
        <taxon>Cyanophyceae</taxon>
        <taxon>Nostocales</taxon>
        <taxon>Nostocaceae</taxon>
        <taxon>Trichormus</taxon>
    </lineage>
</organism>
<proteinExistence type="predicted"/>
<feature type="region of interest" description="Disordered" evidence="1">
    <location>
        <begin position="142"/>
        <end position="164"/>
    </location>
</feature>
<feature type="chain" id="PRO_5011109884" evidence="2">
    <location>
        <begin position="27"/>
        <end position="375"/>
    </location>
</feature>
<sequence>MRLYKRIHPISMTLAFSLSAVQGVYAQSTDVTSEPFIQAALTLMTFDYFATKCKQGSGFTPSHAAKIEAWQTANGVGQLRLHLRELDRYPTQKQKLEQAVVQVTEKIAEQGTNLDACNLALLVSDLPNAQFATVSPQLLAPSSPSKVPQKVVPSPTNTFRVTSSPSDSKTLAQIDRFGFNSRTVMGIGGFLTTDIYPVVLFRNGDALTDVKGLSFAGGIEAHKRAHPGKWTRWRRQGGKLQLAQKGKWNALSFPTTYPKLPDNFKLDGLFRSLSGTGTVAIGGSQSVSAWRDYRFWADGRVVRGGGAGGRTEGGGSSTVTSSTAPNQRGRYRVQGLTLQITYEDGSEERRILITDPKNSQSAIWLDGIGYTRRKQ</sequence>
<accession>A0A1Z4KTB1</accession>
<dbReference type="Proteomes" id="UP000217507">
    <property type="component" value="Chromosome"/>
</dbReference>
<protein>
    <submittedName>
        <fullName evidence="3">Uncharacterized protein</fullName>
    </submittedName>
</protein>
<dbReference type="AlphaFoldDB" id="A0A1Z4KTB1"/>
<gene>
    <name evidence="3" type="ORF">NIES23_50230</name>
</gene>
<feature type="region of interest" description="Disordered" evidence="1">
    <location>
        <begin position="305"/>
        <end position="327"/>
    </location>
</feature>